<proteinExistence type="predicted"/>
<evidence type="ECO:0000313" key="3">
    <source>
        <dbReference type="Proteomes" id="UP000029665"/>
    </source>
</evidence>
<protein>
    <submittedName>
        <fullName evidence="2">Uncharacterized protein</fullName>
    </submittedName>
</protein>
<dbReference type="GO" id="GO:0016740">
    <property type="term" value="F:transferase activity"/>
    <property type="evidence" value="ECO:0007669"/>
    <property type="project" value="UniProtKB-KW"/>
</dbReference>
<evidence type="ECO:0000256" key="1">
    <source>
        <dbReference type="SAM" id="MobiDB-lite"/>
    </source>
</evidence>
<dbReference type="Gene3D" id="3.40.50.11350">
    <property type="match status" value="1"/>
</dbReference>
<dbReference type="CDD" id="cd11296">
    <property type="entry name" value="O-FucT_like"/>
    <property type="match status" value="1"/>
</dbReference>
<dbReference type="OrthoDB" id="423313at2759"/>
<dbReference type="STRING" id="5643.A0A060SKL8"/>
<organism evidence="2 3">
    <name type="scientific">Pycnoporus cinnabarinus</name>
    <name type="common">Cinnabar-red polypore</name>
    <name type="synonym">Trametes cinnabarina</name>
    <dbReference type="NCBI Taxonomy" id="5643"/>
    <lineage>
        <taxon>Eukaryota</taxon>
        <taxon>Fungi</taxon>
        <taxon>Dikarya</taxon>
        <taxon>Basidiomycota</taxon>
        <taxon>Agaricomycotina</taxon>
        <taxon>Agaricomycetes</taxon>
        <taxon>Polyporales</taxon>
        <taxon>Polyporaceae</taxon>
        <taxon>Trametes</taxon>
    </lineage>
</organism>
<evidence type="ECO:0000313" key="2">
    <source>
        <dbReference type="EMBL" id="CDO72968.1"/>
    </source>
</evidence>
<dbReference type="HOGENOM" id="CLU_032339_0_0_1"/>
<dbReference type="GO" id="GO:0006004">
    <property type="term" value="P:fucose metabolic process"/>
    <property type="evidence" value="ECO:0007669"/>
    <property type="project" value="UniProtKB-KW"/>
</dbReference>
<dbReference type="EMBL" id="CCBP010000119">
    <property type="protein sequence ID" value="CDO72968.1"/>
    <property type="molecule type" value="Genomic_DNA"/>
</dbReference>
<dbReference type="OMA" id="DYLYYAC"/>
<feature type="compositionally biased region" description="Polar residues" evidence="1">
    <location>
        <begin position="48"/>
        <end position="66"/>
    </location>
</feature>
<name>A0A060SKL8_PYCCI</name>
<sequence>MRHFAHKRHLALTLALSLSVVLLIAFSSTTLLAHDHLLPIPVSEQPHSSGANVSSPLNDGRNTSASAGEEQEEPYEYSPFLLGAPTQSFRDNLRNDTQYITSWISAGWTNDVMTYANLIYIGSLTDRVPVVAMFTPSHIGGDAAPIPFGEVFDVLRFMDESGIPLLEWSEVKDPESEVVDDLGCWNVWEAVQYNEHFPRQSSVPELLKLDISYTKAPGWIKLIPDYPHDMCSSFWALTRLSFPEERARSMGNPAPSPLHNARSDPDEHMLCFDYLYYAYVLRYLHWTERIEDIAKYYVRQAFGLPVSEADVPPYIAVHVRHGDFANWCWQAEKPEDCFAPIPVIERRVREVQDELRERKGIDIPMTHVIVTSDEKDPAWWEEVFALGWRTVDHEAAHTVEVFGRWYPVLIDAAIQSAALGFVGTDRSTYSIISRRRVETWNDGATRTVLWGYKGADDH</sequence>
<dbReference type="AlphaFoldDB" id="A0A060SKL8"/>
<gene>
    <name evidence="2" type="ORF">BN946_scf185007.g22</name>
</gene>
<keyword evidence="3" id="KW-1185">Reference proteome</keyword>
<reference evidence="2" key="1">
    <citation type="submission" date="2014-01" db="EMBL/GenBank/DDBJ databases">
        <title>The genome of the white-rot fungus Pycnoporus cinnabarinus: a basidiomycete model with a versatile arsenal for lignocellulosic biomass breakdown.</title>
        <authorList>
            <person name="Levasseur A."/>
            <person name="Lomascolo A."/>
            <person name="Ruiz-Duenas F.J."/>
            <person name="Uzan E."/>
            <person name="Piumi F."/>
            <person name="Kues U."/>
            <person name="Ram A.F.J."/>
            <person name="Murat C."/>
            <person name="Haon M."/>
            <person name="Benoit I."/>
            <person name="Arfi Y."/>
            <person name="Chevret D."/>
            <person name="Drula E."/>
            <person name="Kwon M.J."/>
            <person name="Gouret P."/>
            <person name="Lesage-Meessen L."/>
            <person name="Lombard V."/>
            <person name="Mariette J."/>
            <person name="Noirot C."/>
            <person name="Park J."/>
            <person name="Patyshakuliyeva A."/>
            <person name="Wieneger R.A.B."/>
            <person name="Wosten H.A.B."/>
            <person name="Martin F."/>
            <person name="Coutinho P.M."/>
            <person name="de Vries R."/>
            <person name="Martinez A.T."/>
            <person name="Klopp C."/>
            <person name="Pontarotti P."/>
            <person name="Henrissat B."/>
            <person name="Record E."/>
        </authorList>
    </citation>
    <scope>NUCLEOTIDE SEQUENCE [LARGE SCALE GENOMIC DNA]</scope>
    <source>
        <strain evidence="2">BRFM137</strain>
    </source>
</reference>
<comment type="caution">
    <text evidence="2">The sequence shown here is derived from an EMBL/GenBank/DDBJ whole genome shotgun (WGS) entry which is preliminary data.</text>
</comment>
<feature type="region of interest" description="Disordered" evidence="1">
    <location>
        <begin position="48"/>
        <end position="70"/>
    </location>
</feature>
<dbReference type="Proteomes" id="UP000029665">
    <property type="component" value="Unassembled WGS sequence"/>
</dbReference>
<accession>A0A060SKL8</accession>